<proteinExistence type="predicted"/>
<keyword evidence="4" id="KW-1185">Reference proteome</keyword>
<dbReference type="InterPro" id="IPR050585">
    <property type="entry name" value="Xaa-Pro_dipeptidyl-ppase/CocE"/>
</dbReference>
<dbReference type="InterPro" id="IPR000383">
    <property type="entry name" value="Xaa-Pro-like_dom"/>
</dbReference>
<dbReference type="InterPro" id="IPR029058">
    <property type="entry name" value="AB_hydrolase_fold"/>
</dbReference>
<gene>
    <name evidence="3" type="ORF">BDV29DRAFT_163677</name>
</gene>
<dbReference type="InterPro" id="IPR005674">
    <property type="entry name" value="CocE/Ser_esterase"/>
</dbReference>
<dbReference type="Gene3D" id="1.10.3020.20">
    <property type="match status" value="1"/>
</dbReference>
<dbReference type="InterPro" id="IPR008979">
    <property type="entry name" value="Galactose-bd-like_sf"/>
</dbReference>
<dbReference type="Pfam" id="PF02129">
    <property type="entry name" value="Peptidase_S15"/>
    <property type="match status" value="1"/>
</dbReference>
<accession>A0A5N5WFY8</accession>
<dbReference type="AlphaFoldDB" id="A0A5N5WFY8"/>
<dbReference type="Pfam" id="PF08530">
    <property type="entry name" value="PepX_C"/>
    <property type="match status" value="1"/>
</dbReference>
<dbReference type="NCBIfam" id="TIGR00976">
    <property type="entry name" value="CocE_NonD"/>
    <property type="match status" value="1"/>
</dbReference>
<dbReference type="GO" id="GO:0008239">
    <property type="term" value="F:dipeptidyl-peptidase activity"/>
    <property type="evidence" value="ECO:0007669"/>
    <property type="project" value="InterPro"/>
</dbReference>
<sequence>MPNQVRDIHQNFEDQENGLLFEKNISIPLANSSLPVRCNIYRPLATLKGLKVPVIMTYGPYGKDIPYKDFHPASFAELNPEQKSRYSAWETPDPVYWTRQGYAVVRVDERGAGQSPGMLDTMSSGTCDAFCQAIEWAAEQPWSVGRVGLLGISYYAGTQWRAAAKRPRGLTCIIPWEGMSDYYRDRCRHGGILSDEFIRFWWNRQVDSNQYGRPGRSAASWGEDTIEGSLSPAELEEARQDQTKDNEEHFYRNEPYYASRDFRLEDIQVPLLSVANWGGISLHLRGNVQGYMHASSQFKYLRFIAGRHDLPFYYKEEVEIQQSFLDAWLKGEDRVGWTKPGAVAPVSILLRKGNVGYNNPEAEKLFKRREELEWPIARTEYQRFHLTPERKLSPTSSDLPSTSSIAYEANGSIKNQHLVQFWSDPFEQEVEITGHPLAHLSVSISAAKSSGIVPHDLDLFVTLRHFDSLNQEVLYTGTIGDPVPLTKGWLRCSLRKVHEHHPKHRDYLLNREYLSTDVAPLVCGEVYQVDVEIWPTNVVLEKGDRLVFEVSSGDTEGSGLFLHNSPVDRSKEKLAGFNHICFGPGTQNYIQLPVIPKNSC</sequence>
<dbReference type="PANTHER" id="PTHR43056:SF10">
    <property type="entry name" value="COCE_NOND FAMILY, PUTATIVE (AFU_ORTHOLOGUE AFUA_7G00600)-RELATED"/>
    <property type="match status" value="1"/>
</dbReference>
<organism evidence="3 4">
    <name type="scientific">Aspergillus leporis</name>
    <dbReference type="NCBI Taxonomy" id="41062"/>
    <lineage>
        <taxon>Eukaryota</taxon>
        <taxon>Fungi</taxon>
        <taxon>Dikarya</taxon>
        <taxon>Ascomycota</taxon>
        <taxon>Pezizomycotina</taxon>
        <taxon>Eurotiomycetes</taxon>
        <taxon>Eurotiomycetidae</taxon>
        <taxon>Eurotiales</taxon>
        <taxon>Aspergillaceae</taxon>
        <taxon>Aspergillus</taxon>
        <taxon>Aspergillus subgen. Circumdati</taxon>
    </lineage>
</organism>
<evidence type="ECO:0000313" key="4">
    <source>
        <dbReference type="Proteomes" id="UP000326565"/>
    </source>
</evidence>
<dbReference type="OrthoDB" id="416441at2759"/>
<dbReference type="SUPFAM" id="SSF49785">
    <property type="entry name" value="Galactose-binding domain-like"/>
    <property type="match status" value="1"/>
</dbReference>
<evidence type="ECO:0000256" key="1">
    <source>
        <dbReference type="ARBA" id="ARBA00022801"/>
    </source>
</evidence>
<feature type="domain" description="Xaa-Pro dipeptidyl-peptidase C-terminal" evidence="2">
    <location>
        <begin position="322"/>
        <end position="591"/>
    </location>
</feature>
<dbReference type="Gene3D" id="3.40.50.1820">
    <property type="entry name" value="alpha/beta hydrolase"/>
    <property type="match status" value="1"/>
</dbReference>
<dbReference type="EMBL" id="ML732550">
    <property type="protein sequence ID" value="KAB8067161.1"/>
    <property type="molecule type" value="Genomic_DNA"/>
</dbReference>
<dbReference type="SMART" id="SM00939">
    <property type="entry name" value="PepX_C"/>
    <property type="match status" value="1"/>
</dbReference>
<dbReference type="InterPro" id="IPR013736">
    <property type="entry name" value="Xaa-Pro_dipept_C"/>
</dbReference>
<evidence type="ECO:0000313" key="3">
    <source>
        <dbReference type="EMBL" id="KAB8067161.1"/>
    </source>
</evidence>
<keyword evidence="1 3" id="KW-0378">Hydrolase</keyword>
<evidence type="ECO:0000259" key="2">
    <source>
        <dbReference type="SMART" id="SM00939"/>
    </source>
</evidence>
<protein>
    <submittedName>
        <fullName evidence="3">Alpha/Beta hydrolase protein</fullName>
    </submittedName>
</protein>
<name>A0A5N5WFY8_9EURO</name>
<dbReference type="Proteomes" id="UP000326565">
    <property type="component" value="Unassembled WGS sequence"/>
</dbReference>
<dbReference type="SUPFAM" id="SSF53474">
    <property type="entry name" value="alpha/beta-Hydrolases"/>
    <property type="match status" value="1"/>
</dbReference>
<dbReference type="Gene3D" id="2.60.120.260">
    <property type="entry name" value="Galactose-binding domain-like"/>
    <property type="match status" value="1"/>
</dbReference>
<dbReference type="PANTHER" id="PTHR43056">
    <property type="entry name" value="PEPTIDASE S9 PROLYL OLIGOPEPTIDASE"/>
    <property type="match status" value="1"/>
</dbReference>
<reference evidence="3 4" key="1">
    <citation type="submission" date="2019-04" db="EMBL/GenBank/DDBJ databases">
        <title>Friends and foes A comparative genomics study of 23 Aspergillus species from section Flavi.</title>
        <authorList>
            <consortium name="DOE Joint Genome Institute"/>
            <person name="Kjaerbolling I."/>
            <person name="Vesth T."/>
            <person name="Frisvad J.C."/>
            <person name="Nybo J.L."/>
            <person name="Theobald S."/>
            <person name="Kildgaard S."/>
            <person name="Isbrandt T."/>
            <person name="Kuo A."/>
            <person name="Sato A."/>
            <person name="Lyhne E.K."/>
            <person name="Kogle M.E."/>
            <person name="Wiebenga A."/>
            <person name="Kun R.S."/>
            <person name="Lubbers R.J."/>
            <person name="Makela M.R."/>
            <person name="Barry K."/>
            <person name="Chovatia M."/>
            <person name="Clum A."/>
            <person name="Daum C."/>
            <person name="Haridas S."/>
            <person name="He G."/>
            <person name="LaButti K."/>
            <person name="Lipzen A."/>
            <person name="Mondo S."/>
            <person name="Riley R."/>
            <person name="Salamov A."/>
            <person name="Simmons B.A."/>
            <person name="Magnuson J.K."/>
            <person name="Henrissat B."/>
            <person name="Mortensen U.H."/>
            <person name="Larsen T.O."/>
            <person name="Devries R.P."/>
            <person name="Grigoriev I.V."/>
            <person name="Machida M."/>
            <person name="Baker S.E."/>
            <person name="Andersen M.R."/>
        </authorList>
    </citation>
    <scope>NUCLEOTIDE SEQUENCE [LARGE SCALE GENOMIC DNA]</scope>
    <source>
        <strain evidence="3 4">CBS 151.66</strain>
    </source>
</reference>